<sequence>MNDLTAIANSVGVLQHNLDCRRRPPLDHISPAAAALRHAQPEEDLYIPTWRDFGAAVLAIFTFWFFYVATWAMWGA</sequence>
<reference evidence="2 3" key="1">
    <citation type="submission" date="2020-05" db="EMBL/GenBank/DDBJ databases">
        <title>Descriptions of Corynebacterium xxxx sp. nov., Corynebacterium yyyy sp. nov. and Corynebacterium zzzz sp. nov.</title>
        <authorList>
            <person name="Zhang G."/>
        </authorList>
    </citation>
    <scope>NUCLEOTIDE SEQUENCE [LARGE SCALE GENOMIC DNA]</scope>
    <source>
        <strain evidence="3">zg-915</strain>
    </source>
</reference>
<keyword evidence="1" id="KW-0472">Membrane</keyword>
<evidence type="ECO:0000313" key="3">
    <source>
        <dbReference type="Proteomes" id="UP000581408"/>
    </source>
</evidence>
<dbReference type="Proteomes" id="UP000581408">
    <property type="component" value="Unassembled WGS sequence"/>
</dbReference>
<dbReference type="EMBL" id="JABFEE010000001">
    <property type="protein sequence ID" value="MBA1834140.1"/>
    <property type="molecule type" value="Genomic_DNA"/>
</dbReference>
<dbReference type="RefSeq" id="WP_181193749.1">
    <property type="nucleotide sequence ID" value="NZ_JABFEE010000001.1"/>
</dbReference>
<protein>
    <submittedName>
        <fullName evidence="2">Uncharacterized protein</fullName>
    </submittedName>
</protein>
<feature type="transmembrane region" description="Helical" evidence="1">
    <location>
        <begin position="53"/>
        <end position="74"/>
    </location>
</feature>
<comment type="caution">
    <text evidence="2">The sequence shown here is derived from an EMBL/GenBank/DDBJ whole genome shotgun (WGS) entry which is preliminary data.</text>
</comment>
<keyword evidence="1" id="KW-1133">Transmembrane helix</keyword>
<dbReference type="AlphaFoldDB" id="A0A838CHW7"/>
<evidence type="ECO:0000313" key="2">
    <source>
        <dbReference type="EMBL" id="MBA1834140.1"/>
    </source>
</evidence>
<proteinExistence type="predicted"/>
<accession>A0A838CHW7</accession>
<organism evidence="2 3">
    <name type="scientific">Corynebacterium wankanglinii</name>
    <dbReference type="NCBI Taxonomy" id="2735136"/>
    <lineage>
        <taxon>Bacteria</taxon>
        <taxon>Bacillati</taxon>
        <taxon>Actinomycetota</taxon>
        <taxon>Actinomycetes</taxon>
        <taxon>Mycobacteriales</taxon>
        <taxon>Corynebacteriaceae</taxon>
        <taxon>Corynebacterium</taxon>
    </lineage>
</organism>
<evidence type="ECO:0000256" key="1">
    <source>
        <dbReference type="SAM" id="Phobius"/>
    </source>
</evidence>
<name>A0A838CHW7_9CORY</name>
<gene>
    <name evidence="2" type="ORF">HMC16_00060</name>
</gene>
<keyword evidence="1" id="KW-0812">Transmembrane</keyword>